<evidence type="ECO:0000256" key="1">
    <source>
        <dbReference type="SAM" id="MobiDB-lite"/>
    </source>
</evidence>
<sequence length="158" mass="16980">MRPKAIYGRLCRNFGRKSRSLVSGPGIGLMLGIPKDSSRIWRKFGAGPFSAILSALGLATFSPARTGLFLGAHEATSQGGHPSWIAPASNSLNFGVLTNPKPVSSQKALPRHITPLRLVDVGSHNLPPLRIRRPRRHTRTTRQSGSDTKLSHPGPAPP</sequence>
<feature type="region of interest" description="Disordered" evidence="1">
    <location>
        <begin position="124"/>
        <end position="158"/>
    </location>
</feature>
<name>A0A4Y1QLM8_PRUDU</name>
<accession>A0A4Y1QLM8</accession>
<organism evidence="2">
    <name type="scientific">Prunus dulcis</name>
    <name type="common">Almond</name>
    <name type="synonym">Amygdalus dulcis</name>
    <dbReference type="NCBI Taxonomy" id="3755"/>
    <lineage>
        <taxon>Eukaryota</taxon>
        <taxon>Viridiplantae</taxon>
        <taxon>Streptophyta</taxon>
        <taxon>Embryophyta</taxon>
        <taxon>Tracheophyta</taxon>
        <taxon>Spermatophyta</taxon>
        <taxon>Magnoliopsida</taxon>
        <taxon>eudicotyledons</taxon>
        <taxon>Gunneridae</taxon>
        <taxon>Pentapetalae</taxon>
        <taxon>rosids</taxon>
        <taxon>fabids</taxon>
        <taxon>Rosales</taxon>
        <taxon>Rosaceae</taxon>
        <taxon>Amygdaloideae</taxon>
        <taxon>Amygdaleae</taxon>
        <taxon>Prunus</taxon>
    </lineage>
</organism>
<evidence type="ECO:0000313" key="2">
    <source>
        <dbReference type="EMBL" id="BBG92768.1"/>
    </source>
</evidence>
<reference evidence="2" key="1">
    <citation type="journal article" date="2019" name="Science">
        <title>Mutation of a bHLH transcription factor allowed almond domestication.</title>
        <authorList>
            <person name="Sanchez-Perez R."/>
            <person name="Pavan S."/>
            <person name="Mazzeo R."/>
            <person name="Moldovan C."/>
            <person name="Aiese Cigliano R."/>
            <person name="Del Cueto J."/>
            <person name="Ricciardi F."/>
            <person name="Lotti C."/>
            <person name="Ricciardi L."/>
            <person name="Dicenta F."/>
            <person name="Lopez-Marques R.L."/>
            <person name="Lindberg Moller B."/>
        </authorList>
    </citation>
    <scope>NUCLEOTIDE SEQUENCE</scope>
</reference>
<dbReference type="EMBL" id="AP019297">
    <property type="protein sequence ID" value="BBG92768.1"/>
    <property type="molecule type" value="Genomic_DNA"/>
</dbReference>
<proteinExistence type="predicted"/>
<dbReference type="AlphaFoldDB" id="A0A4Y1QLM8"/>
<gene>
    <name evidence="2" type="ORF">Prudu_000594</name>
</gene>
<feature type="compositionally biased region" description="Basic residues" evidence="1">
    <location>
        <begin position="130"/>
        <end position="140"/>
    </location>
</feature>
<protein>
    <submittedName>
        <fullName evidence="2">Cyclic nucleotide gated channel 1</fullName>
    </submittedName>
</protein>